<evidence type="ECO:0000313" key="3">
    <source>
        <dbReference type="Proteomes" id="UP000724874"/>
    </source>
</evidence>
<sequence>MSYILSLPQELVDRIVEEFTYQHPAVDQEAHRALLACTLVNKSFSAPALRFLSSKIAIYDDNSKNTSLALELQSSLVIGNHLRSLCIHLSSPTEQSKEVEKALVFLVANPVKLERLDILVDTEFARYQPLFTKFNEGFRNPILQVRDSSNIRMLRLKFICMPLHEIAKFEGLQTLVLDRCTFSIDSSLHGKSPNFKALMALETLQVNRCITNFLDTLAYSVPTGRGRKNLFPNLKAFHCIINEHASLTYIWKFLREFHAEMNLETLDLVEEITDHDHIVPMRTACAATESDMQELDSDEESSDDEEDIDSDEEESDHDDLWYVHRAISYIEHGKIEHRKIEPGKPVKDVSRHHSLNRAESDLTKLMKLTHLKIQCVIPQDRKHFRGMTLTKILLPPSLTCFANIKTLHISLHLPYPLTGRLRELLVGHDEWKNLDKILSDPLLYPLVRTFRISLLMKASAEDYDDAMEDLQRFSQNSAFQFPLLRGSRSIIPNIDAVVMEDVHAAVPSAPELDAQLNADFTAQRAANVRARLRFFAAFSAANTNIDE</sequence>
<gene>
    <name evidence="2" type="ORF">CPB84DRAFT_1824502</name>
</gene>
<dbReference type="AlphaFoldDB" id="A0A9P5NR38"/>
<feature type="region of interest" description="Disordered" evidence="1">
    <location>
        <begin position="289"/>
        <end position="316"/>
    </location>
</feature>
<name>A0A9P5NR38_GYMJU</name>
<feature type="compositionally biased region" description="Acidic residues" evidence="1">
    <location>
        <begin position="291"/>
        <end position="316"/>
    </location>
</feature>
<evidence type="ECO:0000313" key="2">
    <source>
        <dbReference type="EMBL" id="KAF8901875.1"/>
    </source>
</evidence>
<dbReference type="OrthoDB" id="2933238at2759"/>
<dbReference type="EMBL" id="JADNYJ010000039">
    <property type="protein sequence ID" value="KAF8901875.1"/>
    <property type="molecule type" value="Genomic_DNA"/>
</dbReference>
<comment type="caution">
    <text evidence="2">The sequence shown here is derived from an EMBL/GenBank/DDBJ whole genome shotgun (WGS) entry which is preliminary data.</text>
</comment>
<keyword evidence="3" id="KW-1185">Reference proteome</keyword>
<dbReference type="Proteomes" id="UP000724874">
    <property type="component" value="Unassembled WGS sequence"/>
</dbReference>
<evidence type="ECO:0000256" key="1">
    <source>
        <dbReference type="SAM" id="MobiDB-lite"/>
    </source>
</evidence>
<reference evidence="2" key="1">
    <citation type="submission" date="2020-11" db="EMBL/GenBank/DDBJ databases">
        <authorList>
            <consortium name="DOE Joint Genome Institute"/>
            <person name="Ahrendt S."/>
            <person name="Riley R."/>
            <person name="Andreopoulos W."/>
            <person name="LaButti K."/>
            <person name="Pangilinan J."/>
            <person name="Ruiz-duenas F.J."/>
            <person name="Barrasa J.M."/>
            <person name="Sanchez-Garcia M."/>
            <person name="Camarero S."/>
            <person name="Miyauchi S."/>
            <person name="Serrano A."/>
            <person name="Linde D."/>
            <person name="Babiker R."/>
            <person name="Drula E."/>
            <person name="Ayuso-Fernandez I."/>
            <person name="Pacheco R."/>
            <person name="Padilla G."/>
            <person name="Ferreira P."/>
            <person name="Barriuso J."/>
            <person name="Kellner H."/>
            <person name="Castanera R."/>
            <person name="Alfaro M."/>
            <person name="Ramirez L."/>
            <person name="Pisabarro A.G."/>
            <person name="Kuo A."/>
            <person name="Tritt A."/>
            <person name="Lipzen A."/>
            <person name="He G."/>
            <person name="Yan M."/>
            <person name="Ng V."/>
            <person name="Cullen D."/>
            <person name="Martin F."/>
            <person name="Rosso M.-N."/>
            <person name="Henrissat B."/>
            <person name="Hibbett D."/>
            <person name="Martinez A.T."/>
            <person name="Grigoriev I.V."/>
        </authorList>
    </citation>
    <scope>NUCLEOTIDE SEQUENCE</scope>
    <source>
        <strain evidence="2">AH 44721</strain>
    </source>
</reference>
<protein>
    <submittedName>
        <fullName evidence="2">Uncharacterized protein</fullName>
    </submittedName>
</protein>
<proteinExistence type="predicted"/>
<organism evidence="2 3">
    <name type="scientific">Gymnopilus junonius</name>
    <name type="common">Spectacular rustgill mushroom</name>
    <name type="synonym">Gymnopilus spectabilis subsp. junonius</name>
    <dbReference type="NCBI Taxonomy" id="109634"/>
    <lineage>
        <taxon>Eukaryota</taxon>
        <taxon>Fungi</taxon>
        <taxon>Dikarya</taxon>
        <taxon>Basidiomycota</taxon>
        <taxon>Agaricomycotina</taxon>
        <taxon>Agaricomycetes</taxon>
        <taxon>Agaricomycetidae</taxon>
        <taxon>Agaricales</taxon>
        <taxon>Agaricineae</taxon>
        <taxon>Hymenogastraceae</taxon>
        <taxon>Gymnopilus</taxon>
    </lineage>
</organism>
<accession>A0A9P5NR38</accession>